<keyword evidence="2 3" id="KW-0040">ANK repeat</keyword>
<reference evidence="4 5" key="1">
    <citation type="submission" date="2020-02" db="EMBL/GenBank/DDBJ databases">
        <authorList>
            <person name="Ferguson B K."/>
        </authorList>
    </citation>
    <scope>NUCLEOTIDE SEQUENCE [LARGE SCALE GENOMIC DNA]</scope>
</reference>
<dbReference type="PANTHER" id="PTHR24123:SF33">
    <property type="entry name" value="PROTEIN HOS4"/>
    <property type="match status" value="1"/>
</dbReference>
<evidence type="ECO:0000256" key="2">
    <source>
        <dbReference type="ARBA" id="ARBA00023043"/>
    </source>
</evidence>
<dbReference type="PANTHER" id="PTHR24123">
    <property type="entry name" value="ANKYRIN REPEAT-CONTAINING"/>
    <property type="match status" value="1"/>
</dbReference>
<protein>
    <submittedName>
        <fullName evidence="4">Uncharacterized protein</fullName>
    </submittedName>
</protein>
<dbReference type="PROSITE" id="PS50088">
    <property type="entry name" value="ANK_REPEAT"/>
    <property type="match status" value="4"/>
</dbReference>
<sequence length="702" mass="80218">MSIRGYECQRVAGIDEKKLERLKNLHSKVNWQIDNERYEFLDRIDPLISDWNGQLPDLRDTFLKEQIDRLLVDCASATDEDKKNAGKRFVEFVARSGYTDEPDLDQDGKPIFRRATALHKAAFNNFRVVEVLFKIYNRGDVNYVDEDGYSHFLVACEFGLVGFVKKFLDCGVDPDLQLTKESRVPLVAALDASHRNVAELLLRHGADPNKADTNGLTPLHVISCKRDNYVSIATLLFETSGERHRRVQIDAQDVDGKTPLHFAIHYGNANLVEFLLRRGADLNLADEDGRTYLHYVCAKDNDEIDMARLIFEIADEQHRQVRVVDAQSNFGEIPLHLALCKGNAGVAELLLRRGADPNLANSEGDTALHAFCKGNNPDPDLTEMLFDPSHDEYRTVLIDAQNGNGATPLHYALLFGFWEVAKLLMKSGANMNLASKKGFTPLHIVCIDDFDDKWVKLFFEMCDEFNRLVLVDAKDNEGLTPLQWVVAYLLPNAVDVLLNRGADLSNFVFPNENYFGKELDVVLSSTDCFENKLEYELDTVTRLLPVINRLEEGGYKLDREGALTIMKVFAKYEMFEKSRDLEEYNFLEDEEFLAKAKNIMVKPDLSFYDAIWLRPREAAKLLTPMDYSKLGEEFHELPESQKKACVMHLCEKATRRFFQRWALEPFWELIHHRLPIECCDMILEQLTNEDLCNICFAAAGQS</sequence>
<dbReference type="PROSITE" id="PS50297">
    <property type="entry name" value="ANK_REP_REGION"/>
    <property type="match status" value="4"/>
</dbReference>
<dbReference type="EMBL" id="CADCXV010000949">
    <property type="protein sequence ID" value="CAB0039290.1"/>
    <property type="molecule type" value="Genomic_DNA"/>
</dbReference>
<name>A0A6H5IWJ9_9HYME</name>
<dbReference type="SUPFAM" id="SSF48403">
    <property type="entry name" value="Ankyrin repeat"/>
    <property type="match status" value="1"/>
</dbReference>
<keyword evidence="1" id="KW-0677">Repeat</keyword>
<gene>
    <name evidence="4" type="ORF">TBRA_LOCUS11039</name>
</gene>
<evidence type="ECO:0000256" key="3">
    <source>
        <dbReference type="PROSITE-ProRule" id="PRU00023"/>
    </source>
</evidence>
<dbReference type="InterPro" id="IPR036770">
    <property type="entry name" value="Ankyrin_rpt-contain_sf"/>
</dbReference>
<keyword evidence="5" id="KW-1185">Reference proteome</keyword>
<dbReference type="InterPro" id="IPR051165">
    <property type="entry name" value="Multifunctional_ANK_Repeat"/>
</dbReference>
<dbReference type="InterPro" id="IPR002110">
    <property type="entry name" value="Ankyrin_rpt"/>
</dbReference>
<feature type="repeat" description="ANK" evidence="3">
    <location>
        <begin position="330"/>
        <end position="362"/>
    </location>
</feature>
<dbReference type="OrthoDB" id="496981at2759"/>
<evidence type="ECO:0000313" key="5">
    <source>
        <dbReference type="Proteomes" id="UP000479190"/>
    </source>
</evidence>
<dbReference type="SMART" id="SM00248">
    <property type="entry name" value="ANK"/>
    <property type="match status" value="10"/>
</dbReference>
<feature type="repeat" description="ANK" evidence="3">
    <location>
        <begin position="404"/>
        <end position="436"/>
    </location>
</feature>
<evidence type="ECO:0000256" key="1">
    <source>
        <dbReference type="ARBA" id="ARBA00022737"/>
    </source>
</evidence>
<feature type="repeat" description="ANK" evidence="3">
    <location>
        <begin position="255"/>
        <end position="287"/>
    </location>
</feature>
<dbReference type="Pfam" id="PF12796">
    <property type="entry name" value="Ank_2"/>
    <property type="match status" value="2"/>
</dbReference>
<evidence type="ECO:0000313" key="4">
    <source>
        <dbReference type="EMBL" id="CAB0039290.1"/>
    </source>
</evidence>
<feature type="repeat" description="ANK" evidence="3">
    <location>
        <begin position="181"/>
        <end position="213"/>
    </location>
</feature>
<accession>A0A6H5IWJ9</accession>
<dbReference type="Gene3D" id="1.25.40.20">
    <property type="entry name" value="Ankyrin repeat-containing domain"/>
    <property type="match status" value="3"/>
</dbReference>
<organism evidence="4 5">
    <name type="scientific">Trichogramma brassicae</name>
    <dbReference type="NCBI Taxonomy" id="86971"/>
    <lineage>
        <taxon>Eukaryota</taxon>
        <taxon>Metazoa</taxon>
        <taxon>Ecdysozoa</taxon>
        <taxon>Arthropoda</taxon>
        <taxon>Hexapoda</taxon>
        <taxon>Insecta</taxon>
        <taxon>Pterygota</taxon>
        <taxon>Neoptera</taxon>
        <taxon>Endopterygota</taxon>
        <taxon>Hymenoptera</taxon>
        <taxon>Apocrita</taxon>
        <taxon>Proctotrupomorpha</taxon>
        <taxon>Chalcidoidea</taxon>
        <taxon>Trichogrammatidae</taxon>
        <taxon>Trichogramma</taxon>
    </lineage>
</organism>
<dbReference type="AlphaFoldDB" id="A0A6H5IWJ9"/>
<proteinExistence type="predicted"/>
<dbReference type="Proteomes" id="UP000479190">
    <property type="component" value="Unassembled WGS sequence"/>
</dbReference>
<dbReference type="PRINTS" id="PR01415">
    <property type="entry name" value="ANKYRIN"/>
</dbReference>